<gene>
    <name evidence="2" type="ORF">KASA_0Q01287G</name>
</gene>
<dbReference type="Proteomes" id="UP000196158">
    <property type="component" value="Unassembled WGS sequence"/>
</dbReference>
<keyword evidence="3" id="KW-1185">Reference proteome</keyword>
<dbReference type="SUPFAM" id="SSF53067">
    <property type="entry name" value="Actin-like ATPase domain"/>
    <property type="match status" value="2"/>
</dbReference>
<dbReference type="FunFam" id="3.90.640.60:FF:000002">
    <property type="entry name" value="Actin-like protein ARP9"/>
    <property type="match status" value="1"/>
</dbReference>
<reference evidence="2 3" key="1">
    <citation type="submission" date="2017-04" db="EMBL/GenBank/DDBJ databases">
        <authorList>
            <person name="Afonso C.L."/>
            <person name="Miller P.J."/>
            <person name="Scott M.A."/>
            <person name="Spackman E."/>
            <person name="Goraichik I."/>
            <person name="Dimitrov K.M."/>
            <person name="Suarez D.L."/>
            <person name="Swayne D.E."/>
        </authorList>
    </citation>
    <scope>NUCLEOTIDE SEQUENCE [LARGE SCALE GENOMIC DNA]</scope>
</reference>
<dbReference type="EMBL" id="FXLY01000002">
    <property type="protein sequence ID" value="SMN17777.1"/>
    <property type="molecule type" value="Genomic_DNA"/>
</dbReference>
<dbReference type="Pfam" id="PF00022">
    <property type="entry name" value="Actin"/>
    <property type="match status" value="1"/>
</dbReference>
<dbReference type="SMART" id="SM00268">
    <property type="entry name" value="ACTIN"/>
    <property type="match status" value="1"/>
</dbReference>
<accession>A0A1X7QWH2</accession>
<dbReference type="AlphaFoldDB" id="A0A1X7QWH2"/>
<evidence type="ECO:0000256" key="1">
    <source>
        <dbReference type="RuleBase" id="RU000487"/>
    </source>
</evidence>
<dbReference type="PANTHER" id="PTHR11937">
    <property type="entry name" value="ACTIN"/>
    <property type="match status" value="1"/>
</dbReference>
<evidence type="ECO:0000313" key="2">
    <source>
        <dbReference type="EMBL" id="SMN17777.1"/>
    </source>
</evidence>
<dbReference type="OrthoDB" id="74201at2759"/>
<proteinExistence type="inferred from homology"/>
<dbReference type="InterPro" id="IPR004000">
    <property type="entry name" value="Actin"/>
</dbReference>
<sequence>MAPFRLDSILIIDPKSDHVLVQFGVNDETFMIPDYKIPSCIYKDSITGHYLSTNDENNNNIETIHPIVNGEIKDLEAFLQLLKTIYGSVLAEKSKNNPNAFDLELANIPLLLITQHSWSQYQLEKITHFIFEELKINYMMLLPTAVATAYAMVSLQNCCVIDIGGNHTDIIPIVDYTAMNHLTSSLPIGGDLITKTLKDKYLSHLSLDQIESLKKSNIFEVLTDNAIRKKYQDDLSISMANNDGNDEDIINVADLVTSGRNAREILEERERNKKEKNVSNAELDFNYFWDTNGNNIKVGKERFQGCEKLISSISKRVGITLGQISDTTKLKAVWENIVIIGGTSSIQGFKDALLNRLIEDHLITEPETEPEEKDEVTETNNKKKATKAFQNMITSTVQNIDYVQAPTAIRLAKYAEYFPEWKKYGYAEIQFLGGQVVAKQVFTHSRDVYYVTRENYDKFGPECIWDVEF</sequence>
<comment type="similarity">
    <text evidence="1">Belongs to the actin family.</text>
</comment>
<protein>
    <submittedName>
        <fullName evidence="2">Similar to Saccharomyces cerevisiae YMR033W ARP9 Component of both the SWI/SNF and RSC chromatin remodeling complexes</fullName>
    </submittedName>
</protein>
<dbReference type="InterPro" id="IPR043129">
    <property type="entry name" value="ATPase_NBD"/>
</dbReference>
<evidence type="ECO:0000313" key="3">
    <source>
        <dbReference type="Proteomes" id="UP000196158"/>
    </source>
</evidence>
<dbReference type="Gene3D" id="3.30.420.40">
    <property type="match status" value="2"/>
</dbReference>
<name>A0A1X7QWH2_9SACH</name>
<organism evidence="2 3">
    <name type="scientific">Maudiozyma saulgeensis</name>
    <dbReference type="NCBI Taxonomy" id="1789683"/>
    <lineage>
        <taxon>Eukaryota</taxon>
        <taxon>Fungi</taxon>
        <taxon>Dikarya</taxon>
        <taxon>Ascomycota</taxon>
        <taxon>Saccharomycotina</taxon>
        <taxon>Saccharomycetes</taxon>
        <taxon>Saccharomycetales</taxon>
        <taxon>Saccharomycetaceae</taxon>
        <taxon>Maudiozyma</taxon>
    </lineage>
</organism>
<dbReference type="Gene3D" id="3.90.640.60">
    <property type="match status" value="1"/>
</dbReference>
<dbReference type="STRING" id="1789683.A0A1X7QWH2"/>